<dbReference type="Proteomes" id="UP000029713">
    <property type="component" value="Unassembled WGS sequence"/>
</dbReference>
<evidence type="ECO:0000313" key="1">
    <source>
        <dbReference type="EMBL" id="KGH46676.1"/>
    </source>
</evidence>
<gene>
    <name evidence="1" type="ORF">IN07_11065</name>
</gene>
<accession>A0A098YA71</accession>
<dbReference type="RefSeq" id="WP_052091130.1">
    <property type="nucleotide sequence ID" value="NZ_JPMX01000043.1"/>
</dbReference>
<dbReference type="STRING" id="1522368.IN07_11065"/>
<dbReference type="EMBL" id="JPMX01000043">
    <property type="protein sequence ID" value="KGH46676.1"/>
    <property type="molecule type" value="Genomic_DNA"/>
</dbReference>
<evidence type="ECO:0000313" key="2">
    <source>
        <dbReference type="Proteomes" id="UP000029713"/>
    </source>
</evidence>
<protein>
    <submittedName>
        <fullName evidence="1">Phosphodiesterase</fullName>
    </submittedName>
</protein>
<organism evidence="1 2">
    <name type="scientific">Modestobacter caceresii</name>
    <dbReference type="NCBI Taxonomy" id="1522368"/>
    <lineage>
        <taxon>Bacteria</taxon>
        <taxon>Bacillati</taxon>
        <taxon>Actinomycetota</taxon>
        <taxon>Actinomycetes</taxon>
        <taxon>Geodermatophilales</taxon>
        <taxon>Geodermatophilaceae</taxon>
        <taxon>Modestobacter</taxon>
    </lineage>
</organism>
<sequence>MLPVVDIAGRAVAVPLAALARARGAKPLHPRGLTFSARLERWGLPRETGVPWLDSTGTDDVLVRLSRGAGLPRPLPDLLGFALRLPRDPPVDLLLSSTGTGRWSRRVPVLRQDAGSSYGSIMAYGSAAGPVRLTAVPQRSGIPSDRPGLTVHGPGLQITLCAAIGRGPDEPFAQVTLLRPTDPPDPAVHFDAVLHAPPGLAADGPMARFRHPAYAAARAARGEPLPDESPATWRGRG</sequence>
<keyword evidence="2" id="KW-1185">Reference proteome</keyword>
<proteinExistence type="predicted"/>
<dbReference type="AlphaFoldDB" id="A0A098YA71"/>
<name>A0A098YA71_9ACTN</name>
<reference evidence="1 2" key="1">
    <citation type="submission" date="2014-07" db="EMBL/GenBank/DDBJ databases">
        <title>Biosystematic studies on Modestobacter strains isolated from extreme hyper-arid desert soil and from historic building.</title>
        <authorList>
            <person name="Bukarasam K."/>
            <person name="Bull A."/>
            <person name="Girard G."/>
            <person name="van Wezel G."/>
            <person name="Goodfellow M."/>
        </authorList>
    </citation>
    <scope>NUCLEOTIDE SEQUENCE [LARGE SCALE GENOMIC DNA]</scope>
    <source>
        <strain evidence="1 2">KNN45-2b</strain>
    </source>
</reference>
<dbReference type="OrthoDB" id="3368165at2"/>
<comment type="caution">
    <text evidence="1">The sequence shown here is derived from an EMBL/GenBank/DDBJ whole genome shotgun (WGS) entry which is preliminary data.</text>
</comment>